<dbReference type="GO" id="GO:0006310">
    <property type="term" value="P:DNA recombination"/>
    <property type="evidence" value="ECO:0007669"/>
    <property type="project" value="UniProtKB-KW"/>
</dbReference>
<dbReference type="InterPro" id="IPR004843">
    <property type="entry name" value="Calcineurin-like_PHP"/>
</dbReference>
<accession>A0A0M0CFP8</accession>
<keyword evidence="5 7" id="KW-0378">Hydrolase</keyword>
<keyword evidence="7" id="KW-0233">DNA recombination</keyword>
<evidence type="ECO:0000256" key="3">
    <source>
        <dbReference type="ARBA" id="ARBA00013365"/>
    </source>
</evidence>
<reference evidence="10 11" key="1">
    <citation type="submission" date="2016-03" db="EMBL/GenBank/DDBJ databases">
        <title>Comparative genomics of 54 Lactobacillus plantarum strains reveals genomic uncoupling from niche constraints.</title>
        <authorList>
            <person name="Martino M.E."/>
        </authorList>
    </citation>
    <scope>NUCLEOTIDE SEQUENCE [LARGE SCALE GENOMIC DNA]</scope>
    <source>
        <strain evidence="10 11">19.1</strain>
    </source>
</reference>
<dbReference type="PATRIC" id="fig|1590.144.peg.1330"/>
<comment type="subunit">
    <text evidence="2 7">Heterodimer of SbcC and SbcD.</text>
</comment>
<dbReference type="InterPro" id="IPR050535">
    <property type="entry name" value="DNA_Repair-Maintenance_Comp"/>
</dbReference>
<dbReference type="Pfam" id="PF00149">
    <property type="entry name" value="Metallophos"/>
    <property type="match status" value="1"/>
</dbReference>
<evidence type="ECO:0000256" key="5">
    <source>
        <dbReference type="ARBA" id="ARBA00022801"/>
    </source>
</evidence>
<dbReference type="KEGG" id="lpb:SH83_06435"/>
<keyword evidence="4 7" id="KW-0540">Nuclease</keyword>
<dbReference type="RefSeq" id="WP_015380256.1">
    <property type="nucleotide sequence ID" value="NZ_BAAFRT010000002.1"/>
</dbReference>
<comment type="function">
    <text evidence="7">SbcCD cleaves DNA hairpin structures. These structures can inhibit DNA replication and are intermediates in certain DNA recombination reactions. The complex acts as a 3'-&gt;5' double strand exonuclease that can open hairpins. It also has a 5' single-strand endonuclease activity.</text>
</comment>
<sequence length="393" mass="44359">MKLLHTADWHIGRTLNGYSLLDEQEAAFKQILTIALAEKVDGIVIAGDIYDRAVPSTDAVTSLDHMLQAINIEHHLPIYAIAGNHDGAKRLNYGREWLAYNNFHINTLLAEAFTPIETPTAQIFMLPFFDPIDARVYYQQQGLPEKQVKAIHTIHDAMQRVVSDLVATFDPEKRHLLITHFTVTPKADDDLELTSETTSKVGGLATLTTDLFADFDYVMLGHIHTRLASPDKDRIRYAGSPVKFNVKEANPKFHGKGVEIVTITPTAITHEFKPIQPQTDLVTLRAPWETLLDPNFYQQQPLKQAWFAITVQEFDRSKHLNVRAQLEQIYGTIVELDYESNHQATAISGPKNMNELSPDAIVGQFFHAITGNQLSTTQQQLVDQIFVNLRKED</sequence>
<proteinExistence type="inferred from homology"/>
<evidence type="ECO:0000259" key="8">
    <source>
        <dbReference type="Pfam" id="PF00149"/>
    </source>
</evidence>
<dbReference type="GO" id="GO:0008408">
    <property type="term" value="F:3'-5' exonuclease activity"/>
    <property type="evidence" value="ECO:0007669"/>
    <property type="project" value="InterPro"/>
</dbReference>
<evidence type="ECO:0000256" key="6">
    <source>
        <dbReference type="ARBA" id="ARBA00022839"/>
    </source>
</evidence>
<dbReference type="PANTHER" id="PTHR30337:SF0">
    <property type="entry name" value="NUCLEASE SBCCD SUBUNIT D"/>
    <property type="match status" value="1"/>
</dbReference>
<evidence type="ECO:0000259" key="9">
    <source>
        <dbReference type="Pfam" id="PF12320"/>
    </source>
</evidence>
<dbReference type="Gene3D" id="3.60.21.10">
    <property type="match status" value="1"/>
</dbReference>
<keyword evidence="7" id="KW-0255">Endonuclease</keyword>
<dbReference type="Proteomes" id="UP000076882">
    <property type="component" value="Unassembled WGS sequence"/>
</dbReference>
<dbReference type="AlphaFoldDB" id="A0A0M0CFP8"/>
<dbReference type="GO" id="GO:0006260">
    <property type="term" value="P:DNA replication"/>
    <property type="evidence" value="ECO:0007669"/>
    <property type="project" value="UniProtKB-KW"/>
</dbReference>
<gene>
    <name evidence="7" type="primary">sbcD</name>
    <name evidence="10" type="ORF">Lp19_2968</name>
</gene>
<keyword evidence="7" id="KW-0235">DNA replication</keyword>
<feature type="domain" description="Calcineurin-like phosphoesterase" evidence="8">
    <location>
        <begin position="1"/>
        <end position="225"/>
    </location>
</feature>
<dbReference type="InterPro" id="IPR029052">
    <property type="entry name" value="Metallo-depent_PP-like"/>
</dbReference>
<evidence type="ECO:0000256" key="7">
    <source>
        <dbReference type="RuleBase" id="RU363069"/>
    </source>
</evidence>
<dbReference type="EMBL" id="LUXM01000040">
    <property type="protein sequence ID" value="KZU91682.1"/>
    <property type="molecule type" value="Genomic_DNA"/>
</dbReference>
<dbReference type="InterPro" id="IPR026843">
    <property type="entry name" value="SbcD_C"/>
</dbReference>
<dbReference type="PANTHER" id="PTHR30337">
    <property type="entry name" value="COMPONENT OF ATP-DEPENDENT DSDNA EXONUCLEASE"/>
    <property type="match status" value="1"/>
</dbReference>
<dbReference type="Pfam" id="PF12320">
    <property type="entry name" value="SbcD_C"/>
    <property type="match status" value="1"/>
</dbReference>
<protein>
    <recommendedName>
        <fullName evidence="3 7">Nuclease SbcCD subunit D</fullName>
    </recommendedName>
</protein>
<evidence type="ECO:0000256" key="1">
    <source>
        <dbReference type="ARBA" id="ARBA00010555"/>
    </source>
</evidence>
<dbReference type="CDD" id="cd00840">
    <property type="entry name" value="MPP_Mre11_N"/>
    <property type="match status" value="1"/>
</dbReference>
<dbReference type="InterPro" id="IPR041796">
    <property type="entry name" value="Mre11_N"/>
</dbReference>
<organism evidence="10 11">
    <name type="scientific">Lactiplantibacillus plantarum</name>
    <name type="common">Lactobacillus plantarum</name>
    <dbReference type="NCBI Taxonomy" id="1590"/>
    <lineage>
        <taxon>Bacteria</taxon>
        <taxon>Bacillati</taxon>
        <taxon>Bacillota</taxon>
        <taxon>Bacilli</taxon>
        <taxon>Lactobacillales</taxon>
        <taxon>Lactobacillaceae</taxon>
        <taxon>Lactiplantibacillus</taxon>
    </lineage>
</organism>
<dbReference type="InterPro" id="IPR004593">
    <property type="entry name" value="SbcD"/>
</dbReference>
<evidence type="ECO:0000256" key="4">
    <source>
        <dbReference type="ARBA" id="ARBA00022722"/>
    </source>
</evidence>
<evidence type="ECO:0000313" key="10">
    <source>
        <dbReference type="EMBL" id="KZU91682.1"/>
    </source>
</evidence>
<name>A0A0M0CFP8_LACPN</name>
<dbReference type="SUPFAM" id="SSF56300">
    <property type="entry name" value="Metallo-dependent phosphatases"/>
    <property type="match status" value="1"/>
</dbReference>
<comment type="caution">
    <text evidence="10">The sequence shown here is derived from an EMBL/GenBank/DDBJ whole genome shotgun (WGS) entry which is preliminary data.</text>
</comment>
<comment type="similarity">
    <text evidence="1 7">Belongs to the SbcD family.</text>
</comment>
<keyword evidence="6 7" id="KW-0269">Exonuclease</keyword>
<evidence type="ECO:0000313" key="11">
    <source>
        <dbReference type="Proteomes" id="UP000076882"/>
    </source>
</evidence>
<feature type="domain" description="Nuclease SbcCD subunit D C-terminal" evidence="9">
    <location>
        <begin position="278"/>
        <end position="367"/>
    </location>
</feature>
<dbReference type="NCBIfam" id="TIGR00619">
    <property type="entry name" value="sbcd"/>
    <property type="match status" value="1"/>
</dbReference>
<evidence type="ECO:0000256" key="2">
    <source>
        <dbReference type="ARBA" id="ARBA00011322"/>
    </source>
</evidence>
<dbReference type="GO" id="GO:0004519">
    <property type="term" value="F:endonuclease activity"/>
    <property type="evidence" value="ECO:0007669"/>
    <property type="project" value="UniProtKB-KW"/>
</dbReference>